<dbReference type="EMBL" id="MN369759">
    <property type="protein sequence ID" value="QGH80152.1"/>
    <property type="molecule type" value="Genomic_DNA"/>
</dbReference>
<accession>A0A5Q2WNN5</accession>
<protein>
    <recommendedName>
        <fullName evidence="1">DUF7423 domain-containing protein</fullName>
    </recommendedName>
</protein>
<evidence type="ECO:0000259" key="1">
    <source>
        <dbReference type="Pfam" id="PF24198"/>
    </source>
</evidence>
<organism evidence="2 3">
    <name type="scientific">Mycobacterium phage Mithril</name>
    <dbReference type="NCBI Taxonomy" id="2653765"/>
    <lineage>
        <taxon>Viruses</taxon>
        <taxon>Duplodnaviria</taxon>
        <taxon>Heunggongvirae</taxon>
        <taxon>Uroviricota</taxon>
        <taxon>Caudoviricetes</taxon>
        <taxon>Bclasvirinae</taxon>
        <taxon>Coopervirus</taxon>
        <taxon>Coopervirus brownCNA</taxon>
    </lineage>
</organism>
<name>A0A5Q2WNN5_9CAUD</name>
<evidence type="ECO:0000313" key="2">
    <source>
        <dbReference type="EMBL" id="QGH80152.1"/>
    </source>
</evidence>
<dbReference type="Proteomes" id="UP000393963">
    <property type="component" value="Segment"/>
</dbReference>
<gene>
    <name evidence="2" type="primary">59</name>
    <name evidence="2" type="ORF">SEA_MITHRIL_59</name>
</gene>
<reference evidence="2 3" key="1">
    <citation type="submission" date="2019-08" db="EMBL/GenBank/DDBJ databases">
        <authorList>
            <person name="Doyle J."/>
            <person name="Magre M.D."/>
            <person name="Newton J.D."/>
            <person name="Gaffney B.L."/>
            <person name="Staples A.K."/>
            <person name="King R.A."/>
            <person name="Rinehart C.A."/>
            <person name="Garlena R.A."/>
            <person name="Russell D.A."/>
            <person name="Pope W.H."/>
            <person name="Jacobs-Sera D."/>
            <person name="Hendrix R.W."/>
            <person name="Hatfull G.F."/>
        </authorList>
    </citation>
    <scope>NUCLEOTIDE SEQUENCE [LARGE SCALE GENOMIC DNA]</scope>
</reference>
<dbReference type="Pfam" id="PF24198">
    <property type="entry name" value="DUF7423"/>
    <property type="match status" value="1"/>
</dbReference>
<feature type="domain" description="DUF7423" evidence="1">
    <location>
        <begin position="19"/>
        <end position="94"/>
    </location>
</feature>
<sequence length="97" mass="10729">MGMTVPLPVPQVPRFAGGTPLHSTPTSALCFALGYVVTQDVRADHFGPFVALCDELRRRGAWDELMVMLPPEVGRAVSLLYQMQRGQQWAQTGHMPH</sequence>
<dbReference type="InterPro" id="IPR055846">
    <property type="entry name" value="DUF7423"/>
</dbReference>
<proteinExistence type="predicted"/>
<evidence type="ECO:0000313" key="3">
    <source>
        <dbReference type="Proteomes" id="UP000393963"/>
    </source>
</evidence>